<dbReference type="SUPFAM" id="SSF54695">
    <property type="entry name" value="POZ domain"/>
    <property type="match status" value="1"/>
</dbReference>
<feature type="domain" description="BTB" evidence="1">
    <location>
        <begin position="31"/>
        <end position="99"/>
    </location>
</feature>
<dbReference type="CDD" id="cd18186">
    <property type="entry name" value="BTB_POZ_ZBTB_KLHL-like"/>
    <property type="match status" value="1"/>
</dbReference>
<accession>A0A8D9F0V6</accession>
<dbReference type="InterPro" id="IPR000210">
    <property type="entry name" value="BTB/POZ_dom"/>
</dbReference>
<organism evidence="2">
    <name type="scientific">Cacopsylla melanoneura</name>
    <dbReference type="NCBI Taxonomy" id="428564"/>
    <lineage>
        <taxon>Eukaryota</taxon>
        <taxon>Metazoa</taxon>
        <taxon>Ecdysozoa</taxon>
        <taxon>Arthropoda</taxon>
        <taxon>Hexapoda</taxon>
        <taxon>Insecta</taxon>
        <taxon>Pterygota</taxon>
        <taxon>Neoptera</taxon>
        <taxon>Paraneoptera</taxon>
        <taxon>Hemiptera</taxon>
        <taxon>Sternorrhyncha</taxon>
        <taxon>Psylloidea</taxon>
        <taxon>Psyllidae</taxon>
        <taxon>Psyllinae</taxon>
        <taxon>Cacopsylla</taxon>
    </lineage>
</organism>
<sequence length="120" mass="13950">MAKVKEDYIYRSNANSLKEKVKTMLNNVKYADTMFLVNDQIYHTSSHLVAVSSTPLETMINTHFEICGDREIKIRNIKFTESFNIILKCIYGLEINLTKMNAAVMYEVLCLSESYELVYF</sequence>
<dbReference type="Pfam" id="PF00651">
    <property type="entry name" value="BTB"/>
    <property type="match status" value="1"/>
</dbReference>
<proteinExistence type="predicted"/>
<dbReference type="PROSITE" id="PS50097">
    <property type="entry name" value="BTB"/>
    <property type="match status" value="1"/>
</dbReference>
<protein>
    <recommendedName>
        <fullName evidence="1">BTB domain-containing protein</fullName>
    </recommendedName>
</protein>
<name>A0A8D9F0V6_9HEMI</name>
<reference evidence="2" key="1">
    <citation type="submission" date="2021-05" db="EMBL/GenBank/DDBJ databases">
        <authorList>
            <person name="Alioto T."/>
            <person name="Alioto T."/>
            <person name="Gomez Garrido J."/>
        </authorList>
    </citation>
    <scope>NUCLEOTIDE SEQUENCE</scope>
</reference>
<evidence type="ECO:0000259" key="1">
    <source>
        <dbReference type="PROSITE" id="PS50097"/>
    </source>
</evidence>
<dbReference type="Gene3D" id="3.30.710.10">
    <property type="entry name" value="Potassium Channel Kv1.1, Chain A"/>
    <property type="match status" value="1"/>
</dbReference>
<dbReference type="EMBL" id="HBUF01587119">
    <property type="protein sequence ID" value="CAG6772199.1"/>
    <property type="molecule type" value="Transcribed_RNA"/>
</dbReference>
<dbReference type="EMBL" id="HBUF01587120">
    <property type="protein sequence ID" value="CAG6772200.1"/>
    <property type="molecule type" value="Transcribed_RNA"/>
</dbReference>
<dbReference type="InterPro" id="IPR011333">
    <property type="entry name" value="SKP1/BTB/POZ_sf"/>
</dbReference>
<dbReference type="AlphaFoldDB" id="A0A8D9F0V6"/>
<evidence type="ECO:0000313" key="2">
    <source>
        <dbReference type="EMBL" id="CAG6772199.1"/>
    </source>
</evidence>